<accession>A0A1D3UT77</accession>
<dbReference type="AlphaFoldDB" id="A0A1D3UT77"/>
<dbReference type="PANTHER" id="PTHR43399">
    <property type="entry name" value="SUBTILISIN-RELATED"/>
    <property type="match status" value="1"/>
</dbReference>
<dbReference type="GO" id="GO:0006508">
    <property type="term" value="P:proteolysis"/>
    <property type="evidence" value="ECO:0007669"/>
    <property type="project" value="UniProtKB-KW"/>
</dbReference>
<feature type="active site" description="Charge relay system" evidence="5">
    <location>
        <position position="207"/>
    </location>
</feature>
<dbReference type="EMBL" id="FMMM01000067">
    <property type="protein sequence ID" value="SCQ23231.1"/>
    <property type="molecule type" value="Genomic_DNA"/>
</dbReference>
<dbReference type="Proteomes" id="UP000219259">
    <property type="component" value="Unassembled WGS sequence"/>
</dbReference>
<dbReference type="Gene3D" id="3.40.50.200">
    <property type="entry name" value="Peptidase S8/S53 domain"/>
    <property type="match status" value="1"/>
</dbReference>
<dbReference type="PROSITE" id="PS51892">
    <property type="entry name" value="SUBTILASE"/>
    <property type="match status" value="1"/>
</dbReference>
<dbReference type="Pfam" id="PF00082">
    <property type="entry name" value="Peptidase_S8"/>
    <property type="match status" value="1"/>
</dbReference>
<protein>
    <submittedName>
        <fullName evidence="7">Peptidase S8</fullName>
    </submittedName>
    <submittedName>
        <fullName evidence="8">Subtilisin NAT</fullName>
        <ecNumber evidence="8">3.4.21.62</ecNumber>
    </submittedName>
</protein>
<dbReference type="EC" id="3.4.21.62" evidence="8"/>
<reference evidence="8 9" key="1">
    <citation type="submission" date="2016-09" db="EMBL/GenBank/DDBJ databases">
        <authorList>
            <person name="Capua I."/>
            <person name="De Benedictis P."/>
            <person name="Joannis T."/>
            <person name="Lombin L.H."/>
            <person name="Cattoli G."/>
        </authorList>
    </citation>
    <scope>NUCLEOTIDE SEQUENCE [LARGE SCALE GENOMIC DNA]</scope>
    <source>
        <strain evidence="8 9">UB20</strain>
    </source>
</reference>
<comment type="similarity">
    <text evidence="1 5">Belongs to the peptidase S8 family.</text>
</comment>
<dbReference type="SUPFAM" id="SSF52743">
    <property type="entry name" value="Subtilisin-like"/>
    <property type="match status" value="1"/>
</dbReference>
<dbReference type="Proteomes" id="UP000182057">
    <property type="component" value="Unassembled WGS sequence"/>
</dbReference>
<dbReference type="PANTHER" id="PTHR43399:SF4">
    <property type="entry name" value="CELL WALL-ASSOCIATED PROTEASE"/>
    <property type="match status" value="1"/>
</dbReference>
<proteinExistence type="inferred from homology"/>
<evidence type="ECO:0000256" key="5">
    <source>
        <dbReference type="PROSITE-ProRule" id="PRU01240"/>
    </source>
</evidence>
<evidence type="ECO:0000313" key="9">
    <source>
        <dbReference type="Proteomes" id="UP000182057"/>
    </source>
</evidence>
<evidence type="ECO:0000313" key="8">
    <source>
        <dbReference type="EMBL" id="SCQ23231.1"/>
    </source>
</evidence>
<dbReference type="PRINTS" id="PR00723">
    <property type="entry name" value="SUBTILISIN"/>
</dbReference>
<reference evidence="7 10" key="2">
    <citation type="submission" date="2017-09" db="EMBL/GenBank/DDBJ databases">
        <title>Phase variable restriction modification systems are present in the genome sequences of periodontal pathogens Prevotella intermedia, Tannerella forsythia and Porphyromonas gingivalis.</title>
        <authorList>
            <person name="Haigh R.D."/>
            <person name="Crawford L."/>
            <person name="Ralph J."/>
            <person name="Wanford J."/>
            <person name="Vartoukian S.R."/>
            <person name="Hijazib K."/>
            <person name="Wade W."/>
            <person name="Oggioni M.R."/>
        </authorList>
    </citation>
    <scope>NUCLEOTIDE SEQUENCE [LARGE SCALE GENOMIC DNA]</scope>
    <source>
        <strain evidence="7 10">WW11663</strain>
    </source>
</reference>
<evidence type="ECO:0000256" key="4">
    <source>
        <dbReference type="ARBA" id="ARBA00022825"/>
    </source>
</evidence>
<dbReference type="InterPro" id="IPR051048">
    <property type="entry name" value="Peptidase_S8/S53_subtilisin"/>
</dbReference>
<gene>
    <name evidence="8" type="primary">aprN</name>
    <name evidence="7" type="ORF">CLI86_04275</name>
    <name evidence="8" type="ORF">TFUB20_01994</name>
</gene>
<feature type="domain" description="Peptidase S8/S53" evidence="6">
    <location>
        <begin position="198"/>
        <end position="466"/>
    </location>
</feature>
<evidence type="ECO:0000256" key="1">
    <source>
        <dbReference type="ARBA" id="ARBA00011073"/>
    </source>
</evidence>
<dbReference type="GO" id="GO:0004252">
    <property type="term" value="F:serine-type endopeptidase activity"/>
    <property type="evidence" value="ECO:0007669"/>
    <property type="project" value="UniProtKB-UniRule"/>
</dbReference>
<dbReference type="InterPro" id="IPR000209">
    <property type="entry name" value="Peptidase_S8/S53_dom"/>
</dbReference>
<keyword evidence="2 5" id="KW-0645">Protease</keyword>
<dbReference type="EMBL" id="NSLJ01000008">
    <property type="protein sequence ID" value="PDP44268.1"/>
    <property type="molecule type" value="Genomic_DNA"/>
</dbReference>
<evidence type="ECO:0000259" key="6">
    <source>
        <dbReference type="Pfam" id="PF00082"/>
    </source>
</evidence>
<sequence length="482" mass="52950">MGVHTVLYYFCAKIQNEVKTSKRWKYLGMLTGLYLCTCMPESLSAADGKSYCFRVYLKDKGVKAPGRTDARLYLSAESVERRTKRGVELSVSDIPISPGYIRTVGATGGQIITQSKWMNTVVIEHTDSLIADRLKALPIVDSVRCVWHGRNRLQQVDCPDDTGVFESYDTVSQAYYGHATTQIEILNGVRLHEAGRQGKGMRIAVIDAGFLHVDKIAAFTSTDIIGTRNMSFPGNSVFCEDDHGTKVLSCMAANLPGVMVGTAPDASYLLIKSEDTRGEYPIEEDFYAAALEYADSVGVDLITCSLGYFQFDTEPVYTRADLNGRTAFITRVAEEAARKGMLIICSAGNEGKNEWQKITFPADAPNILTVGAVTTEKTKSAFSSTGLTADYRVKPDVVALGTNVCVINAAGRLQWVDGTSFSTPTLAGLCACLWQSLSWLKNKELINLIRQTASRSKHPDAELGYGVPDMYKAYRKEMNELL</sequence>
<feature type="active site" description="Charge relay system" evidence="5">
    <location>
        <position position="243"/>
    </location>
</feature>
<keyword evidence="3 5" id="KW-0378">Hydrolase</keyword>
<evidence type="ECO:0000256" key="2">
    <source>
        <dbReference type="ARBA" id="ARBA00022670"/>
    </source>
</evidence>
<dbReference type="OrthoDB" id="9792152at2"/>
<evidence type="ECO:0000256" key="3">
    <source>
        <dbReference type="ARBA" id="ARBA00022801"/>
    </source>
</evidence>
<name>A0A1D3UT77_TANFO</name>
<dbReference type="InterPro" id="IPR015500">
    <property type="entry name" value="Peptidase_S8_subtilisin-rel"/>
</dbReference>
<evidence type="ECO:0000313" key="7">
    <source>
        <dbReference type="EMBL" id="PDP44268.1"/>
    </source>
</evidence>
<dbReference type="PIRSF" id="PIRSF037903">
    <property type="entry name" value="Subtilisin_rel_GFO_2223"/>
    <property type="match status" value="1"/>
</dbReference>
<dbReference type="CDD" id="cd07493">
    <property type="entry name" value="Peptidases_S8_9"/>
    <property type="match status" value="1"/>
</dbReference>
<keyword evidence="4 5" id="KW-0720">Serine protease</keyword>
<feature type="active site" description="Charge relay system" evidence="5">
    <location>
        <position position="420"/>
    </location>
</feature>
<organism evidence="8 9">
    <name type="scientific">Tannerella forsythia</name>
    <name type="common">Bacteroides forsythus</name>
    <dbReference type="NCBI Taxonomy" id="28112"/>
    <lineage>
        <taxon>Bacteria</taxon>
        <taxon>Pseudomonadati</taxon>
        <taxon>Bacteroidota</taxon>
        <taxon>Bacteroidia</taxon>
        <taxon>Bacteroidales</taxon>
        <taxon>Tannerellaceae</taxon>
        <taxon>Tannerella</taxon>
    </lineage>
</organism>
<dbReference type="InterPro" id="IPR017317">
    <property type="entry name" value="Pept_S8_subtilisin_bacteroid-2"/>
</dbReference>
<dbReference type="InterPro" id="IPR036852">
    <property type="entry name" value="Peptidase_S8/S53_dom_sf"/>
</dbReference>
<evidence type="ECO:0000313" key="10">
    <source>
        <dbReference type="Proteomes" id="UP000219259"/>
    </source>
</evidence>